<dbReference type="SUPFAM" id="SSF142764">
    <property type="entry name" value="YgbK-like"/>
    <property type="match status" value="1"/>
</dbReference>
<dbReference type="InterPro" id="IPR042213">
    <property type="entry name" value="NBD_C_sf"/>
</dbReference>
<dbReference type="Pfam" id="PF07005">
    <property type="entry name" value="SBD_N"/>
    <property type="match status" value="1"/>
</dbReference>
<dbReference type="GO" id="GO:0016301">
    <property type="term" value="F:kinase activity"/>
    <property type="evidence" value="ECO:0007669"/>
    <property type="project" value="UniProtKB-KW"/>
</dbReference>
<name>A0A512DIS7_9PROT</name>
<dbReference type="InterPro" id="IPR037051">
    <property type="entry name" value="4-carb_acid_sugar_kinase_N_sf"/>
</dbReference>
<evidence type="ECO:0000256" key="6">
    <source>
        <dbReference type="ARBA" id="ARBA00023277"/>
    </source>
</evidence>
<evidence type="ECO:0000313" key="9">
    <source>
        <dbReference type="EMBL" id="GEO36387.1"/>
    </source>
</evidence>
<dbReference type="OrthoDB" id="9778478at2"/>
<keyword evidence="2" id="KW-0808">Transferase</keyword>
<dbReference type="Gene3D" id="3.40.50.10840">
    <property type="entry name" value="Putative sugar-binding, N-terminal domain"/>
    <property type="match status" value="1"/>
</dbReference>
<evidence type="ECO:0000256" key="5">
    <source>
        <dbReference type="ARBA" id="ARBA00022840"/>
    </source>
</evidence>
<evidence type="ECO:0000256" key="2">
    <source>
        <dbReference type="ARBA" id="ARBA00022679"/>
    </source>
</evidence>
<evidence type="ECO:0000256" key="1">
    <source>
        <dbReference type="ARBA" id="ARBA00005715"/>
    </source>
</evidence>
<comment type="caution">
    <text evidence="9">The sequence shown here is derived from an EMBL/GenBank/DDBJ whole genome shotgun (WGS) entry which is preliminary data.</text>
</comment>
<keyword evidence="6" id="KW-0119">Carbohydrate metabolism</keyword>
<evidence type="ECO:0000259" key="8">
    <source>
        <dbReference type="Pfam" id="PF17042"/>
    </source>
</evidence>
<dbReference type="EMBL" id="BJYZ01000002">
    <property type="protein sequence ID" value="GEO36387.1"/>
    <property type="molecule type" value="Genomic_DNA"/>
</dbReference>
<evidence type="ECO:0000259" key="7">
    <source>
        <dbReference type="Pfam" id="PF07005"/>
    </source>
</evidence>
<accession>A0A512DIS7</accession>
<dbReference type="InterPro" id="IPR010737">
    <property type="entry name" value="4-carb_acid_sugar_kinase_N"/>
</dbReference>
<protein>
    <submittedName>
        <fullName evidence="9">Membrane protein</fullName>
    </submittedName>
</protein>
<reference evidence="9 10" key="1">
    <citation type="submission" date="2019-07" db="EMBL/GenBank/DDBJ databases">
        <title>Whole genome shotgun sequence of Skermanella aerolata NBRC 106429.</title>
        <authorList>
            <person name="Hosoyama A."/>
            <person name="Uohara A."/>
            <person name="Ohji S."/>
            <person name="Ichikawa N."/>
        </authorList>
    </citation>
    <scope>NUCLEOTIDE SEQUENCE [LARGE SCALE GENOMIC DNA]</scope>
    <source>
        <strain evidence="9 10">NBRC 106429</strain>
    </source>
</reference>
<dbReference type="InterPro" id="IPR031475">
    <property type="entry name" value="NBD_C"/>
</dbReference>
<keyword evidence="5" id="KW-0067">ATP-binding</keyword>
<keyword evidence="10" id="KW-1185">Reference proteome</keyword>
<comment type="similarity">
    <text evidence="1">Belongs to the four-carbon acid sugar kinase family.</text>
</comment>
<dbReference type="GO" id="GO:0005524">
    <property type="term" value="F:ATP binding"/>
    <property type="evidence" value="ECO:0007669"/>
    <property type="project" value="UniProtKB-KW"/>
</dbReference>
<dbReference type="Proteomes" id="UP000321523">
    <property type="component" value="Unassembled WGS sequence"/>
</dbReference>
<dbReference type="AlphaFoldDB" id="A0A512DIS7"/>
<gene>
    <name evidence="9" type="ORF">SAE02_05350</name>
</gene>
<keyword evidence="3" id="KW-0547">Nucleotide-binding</keyword>
<feature type="domain" description="Four-carbon acid sugar kinase N-terminal" evidence="7">
    <location>
        <begin position="6"/>
        <end position="227"/>
    </location>
</feature>
<evidence type="ECO:0000256" key="4">
    <source>
        <dbReference type="ARBA" id="ARBA00022777"/>
    </source>
</evidence>
<dbReference type="Gene3D" id="3.40.980.20">
    <property type="entry name" value="Four-carbon acid sugar kinase, nucleotide binding domain"/>
    <property type="match status" value="1"/>
</dbReference>
<proteinExistence type="inferred from homology"/>
<sequence>MASRWLILADDLTGAADCAIAFAKQSVASVVGWGDGAGSGTAVFSYNSDSRGLTASRAAETHRAALGRLLDRDSVLFKKIDSTLRGQPAAETVVAIEAVRNRSGSAFGIFAPAFPATGRTTDQGRILVGGKPLEEAEVWRRDHSYPNADLGEVLGSVGIAVEKVPLSTIRSGADALRAAFAQLASKGDIVAVCDAQTEDDLARIAQASLPVQPSVFFIGSAGLAHALADATPGERAAPVALSVTTGGVLIVVGSLAAASRAAARDLAAMPGVRRVPVEPALLLDAAAVAGRAALARTVTEALDGGDDVLVEILMGDEPDLGIGPQLTEALAETLKPAAPYMSGLAATGGETAAALLDRFGVNGIRLVDEIEPGVSLGLTLGDFSLPVVTKAGAFGDRGSLSRITERLRSIRQKGELA</sequence>
<dbReference type="RefSeq" id="WP_044425489.1">
    <property type="nucleotide sequence ID" value="NZ_BJYZ01000002.1"/>
</dbReference>
<evidence type="ECO:0000256" key="3">
    <source>
        <dbReference type="ARBA" id="ARBA00022741"/>
    </source>
</evidence>
<feature type="domain" description="Four-carbon acid sugar kinase nucleotide binding" evidence="8">
    <location>
        <begin position="249"/>
        <end position="398"/>
    </location>
</feature>
<organism evidence="9 10">
    <name type="scientific">Skermanella aerolata</name>
    <dbReference type="NCBI Taxonomy" id="393310"/>
    <lineage>
        <taxon>Bacteria</taxon>
        <taxon>Pseudomonadati</taxon>
        <taxon>Pseudomonadota</taxon>
        <taxon>Alphaproteobacteria</taxon>
        <taxon>Rhodospirillales</taxon>
        <taxon>Azospirillaceae</taxon>
        <taxon>Skermanella</taxon>
    </lineage>
</organism>
<evidence type="ECO:0000313" key="10">
    <source>
        <dbReference type="Proteomes" id="UP000321523"/>
    </source>
</evidence>
<dbReference type="Pfam" id="PF17042">
    <property type="entry name" value="NBD_C"/>
    <property type="match status" value="1"/>
</dbReference>
<keyword evidence="4" id="KW-0418">Kinase</keyword>